<dbReference type="InterPro" id="IPR032179">
    <property type="entry name" value="Cry22Aa_Ig-like"/>
</dbReference>
<dbReference type="InterPro" id="IPR029052">
    <property type="entry name" value="Metallo-depent_PP-like"/>
</dbReference>
<feature type="region of interest" description="Disordered" evidence="2">
    <location>
        <begin position="830"/>
        <end position="899"/>
    </location>
</feature>
<dbReference type="InterPro" id="IPR004843">
    <property type="entry name" value="Calcineurin-like_PHP"/>
</dbReference>
<keyword evidence="1" id="KW-0732">Signal</keyword>
<dbReference type="PROSITE" id="PS51175">
    <property type="entry name" value="CBM6"/>
    <property type="match status" value="1"/>
</dbReference>
<keyword evidence="6" id="KW-1185">Reference proteome</keyword>
<reference evidence="5 6" key="1">
    <citation type="submission" date="2020-07" db="EMBL/GenBank/DDBJ databases">
        <title>Sequencing the genomes of 1000 actinobacteria strains.</title>
        <authorList>
            <person name="Klenk H.-P."/>
        </authorList>
    </citation>
    <scope>NUCLEOTIDE SEQUENCE [LARGE SCALE GENOMIC DNA]</scope>
    <source>
        <strain evidence="5 6">DSM 27576</strain>
    </source>
</reference>
<evidence type="ECO:0000259" key="4">
    <source>
        <dbReference type="PROSITE" id="PS51175"/>
    </source>
</evidence>
<dbReference type="Gene3D" id="2.60.40.10">
    <property type="entry name" value="Immunoglobulins"/>
    <property type="match status" value="1"/>
</dbReference>
<dbReference type="Pfam" id="PF16656">
    <property type="entry name" value="Pur_ac_phosph_N"/>
    <property type="match status" value="1"/>
</dbReference>
<dbReference type="InterPro" id="IPR008963">
    <property type="entry name" value="Purple_acid_Pase-like_N"/>
</dbReference>
<comment type="caution">
    <text evidence="5">The sequence shown here is derived from an EMBL/GenBank/DDBJ whole genome shotgun (WGS) entry which is preliminary data.</text>
</comment>
<keyword evidence="3" id="KW-0812">Transmembrane</keyword>
<keyword evidence="3" id="KW-1133">Transmembrane helix</keyword>
<dbReference type="InterPro" id="IPR006584">
    <property type="entry name" value="Cellulose-bd_IV"/>
</dbReference>
<dbReference type="Gene3D" id="2.60.40.380">
    <property type="entry name" value="Purple acid phosphatase-like, N-terminal"/>
    <property type="match status" value="1"/>
</dbReference>
<evidence type="ECO:0000256" key="3">
    <source>
        <dbReference type="SAM" id="Phobius"/>
    </source>
</evidence>
<evidence type="ECO:0000256" key="2">
    <source>
        <dbReference type="SAM" id="MobiDB-lite"/>
    </source>
</evidence>
<dbReference type="AlphaFoldDB" id="A0A7W3PMR1"/>
<dbReference type="Pfam" id="PF03422">
    <property type="entry name" value="CBM_6"/>
    <property type="match status" value="1"/>
</dbReference>
<accession>A0A7W3PMR1</accession>
<feature type="domain" description="CBM6" evidence="4">
    <location>
        <begin position="14"/>
        <end position="155"/>
    </location>
</feature>
<dbReference type="CDD" id="cd04084">
    <property type="entry name" value="CBM6_xylanase-like"/>
    <property type="match status" value="1"/>
</dbReference>
<dbReference type="Proteomes" id="UP000526083">
    <property type="component" value="Unassembled WGS sequence"/>
</dbReference>
<dbReference type="Gene3D" id="3.60.21.10">
    <property type="match status" value="1"/>
</dbReference>
<evidence type="ECO:0000313" key="6">
    <source>
        <dbReference type="Proteomes" id="UP000526083"/>
    </source>
</evidence>
<proteinExistence type="predicted"/>
<protein>
    <recommendedName>
        <fullName evidence="4">CBM6 domain-containing protein</fullName>
    </recommendedName>
</protein>
<dbReference type="InterPro" id="IPR013783">
    <property type="entry name" value="Ig-like_fold"/>
</dbReference>
<dbReference type="GO" id="GO:0003993">
    <property type="term" value="F:acid phosphatase activity"/>
    <property type="evidence" value="ECO:0007669"/>
    <property type="project" value="InterPro"/>
</dbReference>
<keyword evidence="3" id="KW-0472">Membrane</keyword>
<dbReference type="Gene3D" id="2.60.120.260">
    <property type="entry name" value="Galactose-binding domain-like"/>
    <property type="match status" value="2"/>
</dbReference>
<gene>
    <name evidence="5" type="ORF">FHX48_002282</name>
</gene>
<dbReference type="EMBL" id="JACGWY010000005">
    <property type="protein sequence ID" value="MBA8817184.1"/>
    <property type="molecule type" value="Genomic_DNA"/>
</dbReference>
<dbReference type="GO" id="GO:0046872">
    <property type="term" value="F:metal ion binding"/>
    <property type="evidence" value="ECO:0007669"/>
    <property type="project" value="InterPro"/>
</dbReference>
<feature type="transmembrane region" description="Helical" evidence="3">
    <location>
        <begin position="999"/>
        <end position="1021"/>
    </location>
</feature>
<dbReference type="GO" id="GO:0005975">
    <property type="term" value="P:carbohydrate metabolic process"/>
    <property type="evidence" value="ECO:0007669"/>
    <property type="project" value="UniProtKB-ARBA"/>
</dbReference>
<feature type="compositionally biased region" description="Acidic residues" evidence="2">
    <location>
        <begin position="842"/>
        <end position="879"/>
    </location>
</feature>
<feature type="region of interest" description="Disordered" evidence="2">
    <location>
        <begin position="16"/>
        <end position="42"/>
    </location>
</feature>
<evidence type="ECO:0000256" key="1">
    <source>
        <dbReference type="ARBA" id="ARBA00022729"/>
    </source>
</evidence>
<dbReference type="Pfam" id="PF16403">
    <property type="entry name" value="Bact_surface_Ig-like"/>
    <property type="match status" value="1"/>
</dbReference>
<sequence>MNAVASDGIAVEPVRIQAEDYTSDNGNGLKKETSSDATGMSLGNVGGSWDGGEIVFDKVSLGATPLSSLTVRYVNNSGRVGQNPSLEFYLDDKSEANKLTTVALPVTGSNWNAYNTTTVELPREVSGDHKLIVVMRVTADSGHPYVGNFDYFEFAPEALPETYLTTDDEWKYSDNATDPSGNGSLSWTTAEFDDSAWKQAAGSFGSKKGAADLGGGFVADTLLQYLKPGSADTVETYHFRTDVDISAGELAQLDSLQGSITYDDAVRVYVNGVKVAGFEDERVNGAANQNLTYAGNSNGDPRTSSFTVPADLLEAGENTVSVALYQDRATSSDIYLDVTALSPVANAPEVPEGPVVAKITDVALGVGETEAERNLAWYSDVDVAQVAQLAPASAVVDGAFPESATTVEAVKTGGTSSGEFFRDAVFADLSENTQYAYRVGSEETGWSDIYTFRTQDFSGDFSFLFFGDPQLGASGNLQRDGAGWLDTLNVATESYPDAELLFSAGDQVESAANESQYESLFAPEQMQSIPFVATNGNHDVGSKAYEQHFNVPNEDLTAGAGSSTSSGGDYWFIYKDVLFVNLNSNSRDYASHNAFMDKVIAEQGDKASWRVLAFHHSIYSVAAHSNDGDILDRRGTMPQKISELDFDVVLMGHDHNYTRSYLIKDGQMADAQELAGQSSVEAKDGEVLYVTANSASGSKYYNTTVPDAWFASVMNQEKVRNYSVLEVTDEDITMRTLRSESNGSSKPVNSVVDEVVLTRDAAPELSVPADSEIAFGDTFDALEGVTAIDNVDGDLTTKITVTGTVDTATAGTYSLTYAVKDARGNESTVTRVVTVMPKAEEPGTEEPGTEEPGTEEPGTEEPGTEEPGTEEPGTEEPGTEEPSAGKPGFTPGAPVADGADLPFALKDKVEATINGRTVTLSGLVGDSWHYVYAYSAPTGLGWVQSAASGTATVTLPASLEAGTHRIAVTDAEGALVGWAEVTIAAPAGSGLAVTGSDAAAAWGFGTLGALMLAAGGVLLIARRRVTATR</sequence>
<dbReference type="RefSeq" id="WP_167045710.1">
    <property type="nucleotide sequence ID" value="NZ_JAAOZB010000001.1"/>
</dbReference>
<dbReference type="GO" id="GO:0030246">
    <property type="term" value="F:carbohydrate binding"/>
    <property type="evidence" value="ECO:0007669"/>
    <property type="project" value="InterPro"/>
</dbReference>
<dbReference type="InterPro" id="IPR015914">
    <property type="entry name" value="PAPs_N"/>
</dbReference>
<name>A0A7W3PMR1_9MICO</name>
<dbReference type="PANTHER" id="PTHR45867:SF3">
    <property type="entry name" value="ACID PHOSPHATASE TYPE 7"/>
    <property type="match status" value="1"/>
</dbReference>
<dbReference type="SMART" id="SM00606">
    <property type="entry name" value="CBD_IV"/>
    <property type="match status" value="1"/>
</dbReference>
<organism evidence="5 6">
    <name type="scientific">Microbacterium halimionae</name>
    <dbReference type="NCBI Taxonomy" id="1526413"/>
    <lineage>
        <taxon>Bacteria</taxon>
        <taxon>Bacillati</taxon>
        <taxon>Actinomycetota</taxon>
        <taxon>Actinomycetes</taxon>
        <taxon>Micrococcales</taxon>
        <taxon>Microbacteriaceae</taxon>
        <taxon>Microbacterium</taxon>
    </lineage>
</organism>
<dbReference type="SUPFAM" id="SSF56300">
    <property type="entry name" value="Metallo-dependent phosphatases"/>
    <property type="match status" value="1"/>
</dbReference>
<dbReference type="InterPro" id="IPR005084">
    <property type="entry name" value="CBM6"/>
</dbReference>
<evidence type="ECO:0000313" key="5">
    <source>
        <dbReference type="EMBL" id="MBA8817184.1"/>
    </source>
</evidence>
<dbReference type="InterPro" id="IPR008979">
    <property type="entry name" value="Galactose-bd-like_sf"/>
</dbReference>
<dbReference type="Pfam" id="PF00149">
    <property type="entry name" value="Metallophos"/>
    <property type="match status" value="1"/>
</dbReference>
<dbReference type="PANTHER" id="PTHR45867">
    <property type="entry name" value="PURPLE ACID PHOSPHATASE"/>
    <property type="match status" value="1"/>
</dbReference>
<dbReference type="SUPFAM" id="SSF49363">
    <property type="entry name" value="Purple acid phosphatase, N-terminal domain"/>
    <property type="match status" value="1"/>
</dbReference>
<dbReference type="SUPFAM" id="SSF49785">
    <property type="entry name" value="Galactose-binding domain-like"/>
    <property type="match status" value="1"/>
</dbReference>